<dbReference type="PANTHER" id="PTHR43133:SF51">
    <property type="entry name" value="RNA POLYMERASE SIGMA FACTOR"/>
    <property type="match status" value="1"/>
</dbReference>
<dbReference type="GO" id="GO:0003677">
    <property type="term" value="F:DNA binding"/>
    <property type="evidence" value="ECO:0007669"/>
    <property type="project" value="InterPro"/>
</dbReference>
<evidence type="ECO:0000256" key="2">
    <source>
        <dbReference type="ARBA" id="ARBA00023015"/>
    </source>
</evidence>
<proteinExistence type="inferred from homology"/>
<dbReference type="InterPro" id="IPR013249">
    <property type="entry name" value="RNA_pol_sigma70_r4_t2"/>
</dbReference>
<keyword evidence="3" id="KW-0731">Sigma factor</keyword>
<evidence type="ECO:0000256" key="4">
    <source>
        <dbReference type="ARBA" id="ARBA00023163"/>
    </source>
</evidence>
<evidence type="ECO:0000256" key="1">
    <source>
        <dbReference type="ARBA" id="ARBA00010641"/>
    </source>
</evidence>
<dbReference type="InterPro" id="IPR039425">
    <property type="entry name" value="RNA_pol_sigma-70-like"/>
</dbReference>
<dbReference type="NCBIfam" id="TIGR02937">
    <property type="entry name" value="sigma70-ECF"/>
    <property type="match status" value="1"/>
</dbReference>
<protein>
    <submittedName>
        <fullName evidence="7">Sigma-70 family RNA polymerase sigma factor</fullName>
    </submittedName>
</protein>
<dbReference type="SUPFAM" id="SSF88946">
    <property type="entry name" value="Sigma2 domain of RNA polymerase sigma factors"/>
    <property type="match status" value="1"/>
</dbReference>
<name>A0A3M8DE20_9BACL</name>
<keyword evidence="2" id="KW-0805">Transcription regulation</keyword>
<dbReference type="InterPro" id="IPR014284">
    <property type="entry name" value="RNA_pol_sigma-70_dom"/>
</dbReference>
<gene>
    <name evidence="7" type="ORF">EDM58_02400</name>
</gene>
<evidence type="ECO:0000259" key="6">
    <source>
        <dbReference type="Pfam" id="PF08281"/>
    </source>
</evidence>
<sequence>MNLEQLVREAQKGDDQAFYQLILMHKERMYRVAYAFLRTETDALEAIQEATCRAYLKLSAVKEPAYFSTWLTRLLIHLCIDEQKRRKRWILEETDRERIDPQAEHTDERILLQAAMERLSPIQRHVIILKYFEDLTIREIASLLGHPEGTIKTWLHKALGALRHDLGRGW</sequence>
<comment type="caution">
    <text evidence="7">The sequence shown here is derived from an EMBL/GenBank/DDBJ whole genome shotgun (WGS) entry which is preliminary data.</text>
</comment>
<dbReference type="Pfam" id="PF04542">
    <property type="entry name" value="Sigma70_r2"/>
    <property type="match status" value="1"/>
</dbReference>
<keyword evidence="4" id="KW-0804">Transcription</keyword>
<dbReference type="InterPro" id="IPR013324">
    <property type="entry name" value="RNA_pol_sigma_r3/r4-like"/>
</dbReference>
<dbReference type="InterPro" id="IPR013325">
    <property type="entry name" value="RNA_pol_sigma_r2"/>
</dbReference>
<evidence type="ECO:0000259" key="5">
    <source>
        <dbReference type="Pfam" id="PF04542"/>
    </source>
</evidence>
<dbReference type="Gene3D" id="1.10.10.10">
    <property type="entry name" value="Winged helix-like DNA-binding domain superfamily/Winged helix DNA-binding domain"/>
    <property type="match status" value="1"/>
</dbReference>
<dbReference type="GO" id="GO:0006352">
    <property type="term" value="P:DNA-templated transcription initiation"/>
    <property type="evidence" value="ECO:0007669"/>
    <property type="project" value="InterPro"/>
</dbReference>
<dbReference type="Gene3D" id="1.10.1740.10">
    <property type="match status" value="1"/>
</dbReference>
<dbReference type="RefSeq" id="WP_122911897.1">
    <property type="nucleotide sequence ID" value="NZ_RHHT01000002.1"/>
</dbReference>
<evidence type="ECO:0000313" key="8">
    <source>
        <dbReference type="Proteomes" id="UP000281915"/>
    </source>
</evidence>
<dbReference type="InterPro" id="IPR007627">
    <property type="entry name" value="RNA_pol_sigma70_r2"/>
</dbReference>
<feature type="domain" description="RNA polymerase sigma-70 region 2" evidence="5">
    <location>
        <begin position="21"/>
        <end position="88"/>
    </location>
</feature>
<evidence type="ECO:0000313" key="7">
    <source>
        <dbReference type="EMBL" id="RNB86410.1"/>
    </source>
</evidence>
<dbReference type="GO" id="GO:0016987">
    <property type="term" value="F:sigma factor activity"/>
    <property type="evidence" value="ECO:0007669"/>
    <property type="project" value="UniProtKB-KW"/>
</dbReference>
<dbReference type="Proteomes" id="UP000281915">
    <property type="component" value="Unassembled WGS sequence"/>
</dbReference>
<reference evidence="7 8" key="1">
    <citation type="submission" date="2018-10" db="EMBL/GenBank/DDBJ databases">
        <title>Phylogenomics of Brevibacillus.</title>
        <authorList>
            <person name="Dunlap C."/>
        </authorList>
    </citation>
    <scope>NUCLEOTIDE SEQUENCE [LARGE SCALE GENOMIC DNA]</scope>
    <source>
        <strain evidence="7 8">JCM 15085</strain>
    </source>
</reference>
<comment type="similarity">
    <text evidence="1">Belongs to the sigma-70 factor family. ECF subfamily.</text>
</comment>
<dbReference type="CDD" id="cd06171">
    <property type="entry name" value="Sigma70_r4"/>
    <property type="match status" value="1"/>
</dbReference>
<dbReference type="EMBL" id="RHHT01000002">
    <property type="protein sequence ID" value="RNB86410.1"/>
    <property type="molecule type" value="Genomic_DNA"/>
</dbReference>
<dbReference type="Pfam" id="PF08281">
    <property type="entry name" value="Sigma70_r4_2"/>
    <property type="match status" value="1"/>
</dbReference>
<accession>A0A3M8DE20</accession>
<feature type="domain" description="RNA polymerase sigma factor 70 region 4 type 2" evidence="6">
    <location>
        <begin position="111"/>
        <end position="162"/>
    </location>
</feature>
<dbReference type="InterPro" id="IPR036388">
    <property type="entry name" value="WH-like_DNA-bd_sf"/>
</dbReference>
<dbReference type="SUPFAM" id="SSF88659">
    <property type="entry name" value="Sigma3 and sigma4 domains of RNA polymerase sigma factors"/>
    <property type="match status" value="1"/>
</dbReference>
<dbReference type="PANTHER" id="PTHR43133">
    <property type="entry name" value="RNA POLYMERASE ECF-TYPE SIGMA FACTO"/>
    <property type="match status" value="1"/>
</dbReference>
<organism evidence="7 8">
    <name type="scientific">Brevibacillus panacihumi</name>
    <dbReference type="NCBI Taxonomy" id="497735"/>
    <lineage>
        <taxon>Bacteria</taxon>
        <taxon>Bacillati</taxon>
        <taxon>Bacillota</taxon>
        <taxon>Bacilli</taxon>
        <taxon>Bacillales</taxon>
        <taxon>Paenibacillaceae</taxon>
        <taxon>Brevibacillus</taxon>
    </lineage>
</organism>
<evidence type="ECO:0000256" key="3">
    <source>
        <dbReference type="ARBA" id="ARBA00023082"/>
    </source>
</evidence>
<dbReference type="AlphaFoldDB" id="A0A3M8DE20"/>